<keyword evidence="13" id="KW-1185">Reference proteome</keyword>
<evidence type="ECO:0000259" key="11">
    <source>
        <dbReference type="SMART" id="SM00563"/>
    </source>
</evidence>
<dbReference type="PANTHER" id="PTHR23063:SF60">
    <property type="entry name" value="LYSOPHOSPHATIDIC ACID:OLEOYL-COA ACYLTRANSFERASE 1"/>
    <property type="match status" value="1"/>
</dbReference>
<name>A0A1V9Z5C2_ACHHY</name>
<gene>
    <name evidence="12" type="ORF">ACHHYP_02803</name>
</gene>
<dbReference type="Proteomes" id="UP000243579">
    <property type="component" value="Unassembled WGS sequence"/>
</dbReference>
<feature type="transmembrane region" description="Helical" evidence="10">
    <location>
        <begin position="79"/>
        <end position="96"/>
    </location>
</feature>
<comment type="subcellular location">
    <subcellularLocation>
        <location evidence="1">Membrane</location>
    </subcellularLocation>
</comment>
<proteinExistence type="inferred from homology"/>
<dbReference type="InterPro" id="IPR002123">
    <property type="entry name" value="Plipid/glycerol_acylTrfase"/>
</dbReference>
<evidence type="ECO:0000313" key="13">
    <source>
        <dbReference type="Proteomes" id="UP000243579"/>
    </source>
</evidence>
<evidence type="ECO:0000256" key="4">
    <source>
        <dbReference type="ARBA" id="ARBA00022692"/>
    </source>
</evidence>
<dbReference type="STRING" id="1202772.A0A1V9Z5C2"/>
<feature type="compositionally biased region" description="Basic and acidic residues" evidence="9">
    <location>
        <begin position="326"/>
        <end position="336"/>
    </location>
</feature>
<keyword evidence="5 10" id="KW-1133">Transmembrane helix</keyword>
<keyword evidence="4 10" id="KW-0812">Transmembrane</keyword>
<dbReference type="EMBL" id="JNBR01000422">
    <property type="protein sequence ID" value="OQR93195.1"/>
    <property type="molecule type" value="Genomic_DNA"/>
</dbReference>
<evidence type="ECO:0000256" key="1">
    <source>
        <dbReference type="ARBA" id="ARBA00004370"/>
    </source>
</evidence>
<dbReference type="GO" id="GO:0016746">
    <property type="term" value="F:acyltransferase activity"/>
    <property type="evidence" value="ECO:0007669"/>
    <property type="project" value="UniProtKB-KW"/>
</dbReference>
<dbReference type="SUPFAM" id="SSF69593">
    <property type="entry name" value="Glycerol-3-phosphate (1)-acyltransferase"/>
    <property type="match status" value="1"/>
</dbReference>
<evidence type="ECO:0000256" key="9">
    <source>
        <dbReference type="SAM" id="MobiDB-lite"/>
    </source>
</evidence>
<evidence type="ECO:0000256" key="7">
    <source>
        <dbReference type="ARBA" id="ARBA00023136"/>
    </source>
</evidence>
<evidence type="ECO:0000313" key="12">
    <source>
        <dbReference type="EMBL" id="OQR93195.1"/>
    </source>
</evidence>
<evidence type="ECO:0000256" key="2">
    <source>
        <dbReference type="ARBA" id="ARBA00008655"/>
    </source>
</evidence>
<evidence type="ECO:0000256" key="8">
    <source>
        <dbReference type="ARBA" id="ARBA00023315"/>
    </source>
</evidence>
<feature type="transmembrane region" description="Helical" evidence="10">
    <location>
        <begin position="32"/>
        <end position="59"/>
    </location>
</feature>
<protein>
    <recommendedName>
        <fullName evidence="11">Phospholipid/glycerol acyltransferase domain-containing protein</fullName>
    </recommendedName>
</protein>
<evidence type="ECO:0000256" key="3">
    <source>
        <dbReference type="ARBA" id="ARBA00022679"/>
    </source>
</evidence>
<feature type="domain" description="Phospholipid/glycerol acyltransferase" evidence="11">
    <location>
        <begin position="125"/>
        <end position="238"/>
    </location>
</feature>
<accession>A0A1V9Z5C2</accession>
<sequence length="336" mass="37321">MEKYNRWSDLTTGINPFVPPPHKLPSNVALRWLQIAVGGVVALARWVLLLPVLLVWAVLEFLSLVLEYIPLLGRLVHRTVDWVFVGLIFIIVTMFVKEEDANARRLGLLPPGSKAPSIARVKAGDVVICNHSSVFDVLYMAYRYSPTFAFPCEKESGKGLVETFTVFGAIRQAMAPPLASLSNPRKLADVARCASGPVVVFAEGTRSNGKAVLPFHVALEELPPHTRVHIAAIRYEYKNVSPTHTCGSGLWHLCRLFSHAYHTQRVTRLPAELVQDPSAVRSLLAAMLRTKAIDVSCADFVSFNKYWVHVNGGGREPASNFTTRKAPHEHAQWKKD</sequence>
<evidence type="ECO:0000256" key="5">
    <source>
        <dbReference type="ARBA" id="ARBA00022989"/>
    </source>
</evidence>
<keyword evidence="7 10" id="KW-0472">Membrane</keyword>
<evidence type="ECO:0000256" key="6">
    <source>
        <dbReference type="ARBA" id="ARBA00023098"/>
    </source>
</evidence>
<feature type="region of interest" description="Disordered" evidence="9">
    <location>
        <begin position="317"/>
        <end position="336"/>
    </location>
</feature>
<dbReference type="AlphaFoldDB" id="A0A1V9Z5C2"/>
<evidence type="ECO:0000256" key="10">
    <source>
        <dbReference type="SAM" id="Phobius"/>
    </source>
</evidence>
<dbReference type="Pfam" id="PF01553">
    <property type="entry name" value="Acyltransferase"/>
    <property type="match status" value="1"/>
</dbReference>
<comment type="similarity">
    <text evidence="2">Belongs to the 1-acyl-sn-glycerol-3-phosphate acyltransferase family.</text>
</comment>
<dbReference type="GO" id="GO:0016020">
    <property type="term" value="C:membrane"/>
    <property type="evidence" value="ECO:0007669"/>
    <property type="project" value="UniProtKB-SubCell"/>
</dbReference>
<keyword evidence="8" id="KW-0012">Acyltransferase</keyword>
<keyword evidence="6" id="KW-0443">Lipid metabolism</keyword>
<reference evidence="12 13" key="1">
    <citation type="journal article" date="2014" name="Genome Biol. Evol.">
        <title>The secreted proteins of Achlya hypogyna and Thraustotheca clavata identify the ancestral oomycete secretome and reveal gene acquisitions by horizontal gene transfer.</title>
        <authorList>
            <person name="Misner I."/>
            <person name="Blouin N."/>
            <person name="Leonard G."/>
            <person name="Richards T.A."/>
            <person name="Lane C.E."/>
        </authorList>
    </citation>
    <scope>NUCLEOTIDE SEQUENCE [LARGE SCALE GENOMIC DNA]</scope>
    <source>
        <strain evidence="12 13">ATCC 48635</strain>
    </source>
</reference>
<dbReference type="SMART" id="SM00563">
    <property type="entry name" value="PlsC"/>
    <property type="match status" value="1"/>
</dbReference>
<dbReference type="OrthoDB" id="272512at2759"/>
<comment type="caution">
    <text evidence="12">The sequence shown here is derived from an EMBL/GenBank/DDBJ whole genome shotgun (WGS) entry which is preliminary data.</text>
</comment>
<dbReference type="GO" id="GO:0006629">
    <property type="term" value="P:lipid metabolic process"/>
    <property type="evidence" value="ECO:0007669"/>
    <property type="project" value="UniProtKB-KW"/>
</dbReference>
<keyword evidence="3" id="KW-0808">Transferase</keyword>
<dbReference type="PANTHER" id="PTHR23063">
    <property type="entry name" value="PHOSPHOLIPID ACYLTRANSFERASE"/>
    <property type="match status" value="1"/>
</dbReference>
<organism evidence="12 13">
    <name type="scientific">Achlya hypogyna</name>
    <name type="common">Oomycete</name>
    <name type="synonym">Protoachlya hypogyna</name>
    <dbReference type="NCBI Taxonomy" id="1202772"/>
    <lineage>
        <taxon>Eukaryota</taxon>
        <taxon>Sar</taxon>
        <taxon>Stramenopiles</taxon>
        <taxon>Oomycota</taxon>
        <taxon>Saprolegniomycetes</taxon>
        <taxon>Saprolegniales</taxon>
        <taxon>Achlyaceae</taxon>
        <taxon>Achlya</taxon>
    </lineage>
</organism>